<dbReference type="EC" id="2.7.13.3" evidence="3"/>
<feature type="domain" description="Histidine kinase" evidence="13">
    <location>
        <begin position="386"/>
        <end position="603"/>
    </location>
</feature>
<dbReference type="PROSITE" id="PS50112">
    <property type="entry name" value="PAS"/>
    <property type="match status" value="1"/>
</dbReference>
<dbReference type="InterPro" id="IPR003660">
    <property type="entry name" value="HAMP_dom"/>
</dbReference>
<reference evidence="16 17" key="1">
    <citation type="journal article" date="2011" name="J. Bacteriol.">
        <title>Genome sequence of the nonpathogenic Listeria monocytogenes serovar 4a strain M7.</title>
        <authorList>
            <person name="Chen J."/>
            <person name="Xia Y."/>
            <person name="Cheng C."/>
            <person name="Fang C."/>
            <person name="Shan Y."/>
            <person name="Jin G."/>
            <person name="Fang W."/>
        </authorList>
    </citation>
    <scope>NUCLEOTIDE SEQUENCE [LARGE SCALE GENOMIC DNA]</scope>
    <source>
        <strain evidence="16 17">M7</strain>
    </source>
</reference>
<evidence type="ECO:0000256" key="10">
    <source>
        <dbReference type="ARBA" id="ARBA00023012"/>
    </source>
</evidence>
<dbReference type="SMART" id="SM00304">
    <property type="entry name" value="HAMP"/>
    <property type="match status" value="1"/>
</dbReference>
<dbReference type="SUPFAM" id="SSF55874">
    <property type="entry name" value="ATPase domain of HSP90 chaperone/DNA topoisomerase II/histidine kinase"/>
    <property type="match status" value="1"/>
</dbReference>
<proteinExistence type="predicted"/>
<dbReference type="GO" id="GO:0005524">
    <property type="term" value="F:ATP binding"/>
    <property type="evidence" value="ECO:0007669"/>
    <property type="project" value="UniProtKB-KW"/>
</dbReference>
<evidence type="ECO:0000256" key="2">
    <source>
        <dbReference type="ARBA" id="ARBA00004651"/>
    </source>
</evidence>
<keyword evidence="8 16" id="KW-0418">Kinase</keyword>
<keyword evidence="7" id="KW-0547">Nucleotide-binding</keyword>
<dbReference type="InterPro" id="IPR004358">
    <property type="entry name" value="Sig_transdc_His_kin-like_C"/>
</dbReference>
<dbReference type="SMART" id="SM00091">
    <property type="entry name" value="PAS"/>
    <property type="match status" value="1"/>
</dbReference>
<dbReference type="SMART" id="SM00387">
    <property type="entry name" value="HATPase_c"/>
    <property type="match status" value="1"/>
</dbReference>
<keyword evidence="10" id="KW-0902">Two-component regulatory system</keyword>
<keyword evidence="5" id="KW-0597">Phosphoprotein</keyword>
<evidence type="ECO:0000256" key="1">
    <source>
        <dbReference type="ARBA" id="ARBA00000085"/>
    </source>
</evidence>
<dbReference type="CDD" id="cd00075">
    <property type="entry name" value="HATPase"/>
    <property type="match status" value="1"/>
</dbReference>
<evidence type="ECO:0000259" key="15">
    <source>
        <dbReference type="PROSITE" id="PS50885"/>
    </source>
</evidence>
<dbReference type="InterPro" id="IPR036097">
    <property type="entry name" value="HisK_dim/P_sf"/>
</dbReference>
<protein>
    <recommendedName>
        <fullName evidence="3">histidine kinase</fullName>
        <ecNumber evidence="3">2.7.13.3</ecNumber>
    </recommendedName>
</protein>
<evidence type="ECO:0000256" key="6">
    <source>
        <dbReference type="ARBA" id="ARBA00022679"/>
    </source>
</evidence>
<dbReference type="Proteomes" id="UP000000486">
    <property type="component" value="Chromosome"/>
</dbReference>
<dbReference type="Gene3D" id="3.30.450.20">
    <property type="entry name" value="PAS domain"/>
    <property type="match status" value="2"/>
</dbReference>
<dbReference type="SUPFAM" id="SSF158472">
    <property type="entry name" value="HAMP domain-like"/>
    <property type="match status" value="1"/>
</dbReference>
<dbReference type="GO" id="GO:0004721">
    <property type="term" value="F:phosphoprotein phosphatase activity"/>
    <property type="evidence" value="ECO:0007669"/>
    <property type="project" value="TreeGrafter"/>
</dbReference>
<dbReference type="InterPro" id="IPR003594">
    <property type="entry name" value="HATPase_dom"/>
</dbReference>
<dbReference type="GO" id="GO:0006355">
    <property type="term" value="P:regulation of DNA-templated transcription"/>
    <property type="evidence" value="ECO:0007669"/>
    <property type="project" value="InterPro"/>
</dbReference>
<dbReference type="RefSeq" id="WP_012582040.1">
    <property type="nucleotide sequence ID" value="NC_017537.1"/>
</dbReference>
<evidence type="ECO:0000256" key="11">
    <source>
        <dbReference type="ARBA" id="ARBA00023136"/>
    </source>
</evidence>
<comment type="subcellular location">
    <subcellularLocation>
        <location evidence="2">Cell membrane</location>
        <topology evidence="2">Multi-pass membrane protein</topology>
    </subcellularLocation>
</comment>
<evidence type="ECO:0000256" key="8">
    <source>
        <dbReference type="ARBA" id="ARBA00022777"/>
    </source>
</evidence>
<dbReference type="Gene3D" id="1.10.287.130">
    <property type="match status" value="1"/>
</dbReference>
<keyword evidence="6" id="KW-0808">Transferase</keyword>
<evidence type="ECO:0000256" key="5">
    <source>
        <dbReference type="ARBA" id="ARBA00022553"/>
    </source>
</evidence>
<evidence type="ECO:0000256" key="4">
    <source>
        <dbReference type="ARBA" id="ARBA00022475"/>
    </source>
</evidence>
<dbReference type="AlphaFoldDB" id="A0A0E0USC9"/>
<dbReference type="CDD" id="cd00082">
    <property type="entry name" value="HisKA"/>
    <property type="match status" value="1"/>
</dbReference>
<dbReference type="PANTHER" id="PTHR45453">
    <property type="entry name" value="PHOSPHATE REGULON SENSOR PROTEIN PHOR"/>
    <property type="match status" value="1"/>
</dbReference>
<dbReference type="KEGG" id="lmq:LMM7_0321"/>
<gene>
    <name evidence="16" type="primary">yycG</name>
    <name evidence="16" type="ordered locus">LMM7_0321</name>
</gene>
<dbReference type="InterPro" id="IPR003661">
    <property type="entry name" value="HisK_dim/P_dom"/>
</dbReference>
<dbReference type="InterPro" id="IPR049814">
    <property type="entry name" value="Resp_reg_WalK"/>
</dbReference>
<dbReference type="InterPro" id="IPR005467">
    <property type="entry name" value="His_kinase_dom"/>
</dbReference>
<dbReference type="FunFam" id="3.30.565.10:FF:000006">
    <property type="entry name" value="Sensor histidine kinase WalK"/>
    <property type="match status" value="1"/>
</dbReference>
<evidence type="ECO:0000256" key="7">
    <source>
        <dbReference type="ARBA" id="ARBA00022741"/>
    </source>
</evidence>
<dbReference type="SUPFAM" id="SSF55785">
    <property type="entry name" value="PYP-like sensor domain (PAS domain)"/>
    <property type="match status" value="1"/>
</dbReference>
<keyword evidence="12" id="KW-0812">Transmembrane</keyword>
<dbReference type="GO" id="GO:0005886">
    <property type="term" value="C:plasma membrane"/>
    <property type="evidence" value="ECO:0007669"/>
    <property type="project" value="UniProtKB-SubCell"/>
</dbReference>
<dbReference type="HOGENOM" id="CLU_000445_89_2_9"/>
<dbReference type="PROSITE" id="PS50109">
    <property type="entry name" value="HIS_KIN"/>
    <property type="match status" value="1"/>
</dbReference>
<feature type="transmembrane region" description="Helical" evidence="12">
    <location>
        <begin position="186"/>
        <end position="209"/>
    </location>
</feature>
<evidence type="ECO:0000313" key="16">
    <source>
        <dbReference type="EMBL" id="AEH91327.1"/>
    </source>
</evidence>
<keyword evidence="4" id="KW-1003">Cell membrane</keyword>
<dbReference type="CDD" id="cd00130">
    <property type="entry name" value="PAS"/>
    <property type="match status" value="1"/>
</dbReference>
<name>A0A0E0USC9_LISMM</name>
<dbReference type="InterPro" id="IPR036890">
    <property type="entry name" value="HATPase_C_sf"/>
</dbReference>
<feature type="domain" description="PAS" evidence="14">
    <location>
        <begin position="264"/>
        <end position="336"/>
    </location>
</feature>
<dbReference type="Gene3D" id="3.30.565.10">
    <property type="entry name" value="Histidine kinase-like ATPase, C-terminal domain"/>
    <property type="match status" value="1"/>
</dbReference>
<dbReference type="InterPro" id="IPR000014">
    <property type="entry name" value="PAS"/>
</dbReference>
<evidence type="ECO:0000259" key="13">
    <source>
        <dbReference type="PROSITE" id="PS50109"/>
    </source>
</evidence>
<dbReference type="Pfam" id="PF00989">
    <property type="entry name" value="PAS"/>
    <property type="match status" value="1"/>
</dbReference>
<feature type="transmembrane region" description="Helical" evidence="12">
    <location>
        <begin position="12"/>
        <end position="34"/>
    </location>
</feature>
<accession>A0A0E0USC9</accession>
<dbReference type="InterPro" id="IPR013767">
    <property type="entry name" value="PAS_fold"/>
</dbReference>
<dbReference type="InterPro" id="IPR050351">
    <property type="entry name" value="BphY/WalK/GraS-like"/>
</dbReference>
<dbReference type="EMBL" id="CP002816">
    <property type="protein sequence ID" value="AEH91327.1"/>
    <property type="molecule type" value="Genomic_DNA"/>
</dbReference>
<evidence type="ECO:0000256" key="9">
    <source>
        <dbReference type="ARBA" id="ARBA00022840"/>
    </source>
</evidence>
<sequence>MHKMRFFQSVQFKLVIMYLLLIIVAMQVIGAYFVRELEGQLEKNFQDSITNSITLLDYNAREEIIKNSDNSVKLQNDIRELLVDFSRASSNLIEVRIVDDKGKILGTSNLNNQGIVGQKSNDPLVKRTLSLGTTSEDKIYKDESNKNNRVWVNVSSIKNKGKVIGAIYLVADIESVYKQVDDITNIFITGTLIAMIITAVLGILLSRTITKPIVEMKRQVYAMARGNYSRKVKVYGVDEIGELADSFNTLTKRVQEAQAMTEGERRKLSSVLAYMTDGVIATDRRGKVILINTPAEKMLRVKHESANGRSIIDVLDIGDTYQFEDLMEVDGSLTMDRSTFDKPYVLRANFSVIQRETGFNNGVIAVLHDITDQEKVDQERRDFVSNVSHELRTPLTSMHSYLEALSDGAWEDKEIAPRFLEVTQNETERMIRLVNDLLKLSRMDGGREQLEKSFVNFTDFFNHIIDRFEMMKKETIMFKRHIPREPVIIEIDEDKVMQVLDNIISNANKYSPDGGRISFYLKKFEDEIEVSIADEGLGVPDEDLANVFDRFFRVDKARSREMGGTGLGLAIAREVIEAHGGRIWAERNKTKGTIIKFTLPYSDLPEDDWE</sequence>
<comment type="catalytic activity">
    <reaction evidence="1">
        <text>ATP + protein L-histidine = ADP + protein N-phospho-L-histidine.</text>
        <dbReference type="EC" id="2.7.13.3"/>
    </reaction>
</comment>
<evidence type="ECO:0000256" key="12">
    <source>
        <dbReference type="SAM" id="Phobius"/>
    </source>
</evidence>
<evidence type="ECO:0000259" key="14">
    <source>
        <dbReference type="PROSITE" id="PS50112"/>
    </source>
</evidence>
<dbReference type="Pfam" id="PF23846">
    <property type="entry name" value="Cache_WalK"/>
    <property type="match status" value="1"/>
</dbReference>
<feature type="domain" description="HAMP" evidence="15">
    <location>
        <begin position="207"/>
        <end position="259"/>
    </location>
</feature>
<dbReference type="Gene3D" id="1.10.8.500">
    <property type="entry name" value="HAMP domain in histidine kinase"/>
    <property type="match status" value="1"/>
</dbReference>
<keyword evidence="11 12" id="KW-0472">Membrane</keyword>
<dbReference type="Pfam" id="PF02518">
    <property type="entry name" value="HATPase_c"/>
    <property type="match status" value="1"/>
</dbReference>
<dbReference type="PRINTS" id="PR00344">
    <property type="entry name" value="BCTRLSENSOR"/>
</dbReference>
<keyword evidence="12" id="KW-1133">Transmembrane helix</keyword>
<evidence type="ECO:0000313" key="17">
    <source>
        <dbReference type="Proteomes" id="UP000000486"/>
    </source>
</evidence>
<dbReference type="SMART" id="SM00388">
    <property type="entry name" value="HisKA"/>
    <property type="match status" value="1"/>
</dbReference>
<dbReference type="CDD" id="cd06225">
    <property type="entry name" value="HAMP"/>
    <property type="match status" value="1"/>
</dbReference>
<dbReference type="InterPro" id="IPR057640">
    <property type="entry name" value="Cache_WalK"/>
</dbReference>
<dbReference type="PANTHER" id="PTHR45453:SF1">
    <property type="entry name" value="PHOSPHATE REGULON SENSOR PROTEIN PHOR"/>
    <property type="match status" value="1"/>
</dbReference>
<organism evidence="16 17">
    <name type="scientific">Listeria monocytogenes serotype 4a (strain M7)</name>
    <dbReference type="NCBI Taxonomy" id="1030009"/>
    <lineage>
        <taxon>Bacteria</taxon>
        <taxon>Bacillati</taxon>
        <taxon>Bacillota</taxon>
        <taxon>Bacilli</taxon>
        <taxon>Bacillales</taxon>
        <taxon>Listeriaceae</taxon>
        <taxon>Listeria</taxon>
    </lineage>
</organism>
<dbReference type="Pfam" id="PF00512">
    <property type="entry name" value="HisKA"/>
    <property type="match status" value="1"/>
</dbReference>
<dbReference type="PROSITE" id="PS50885">
    <property type="entry name" value="HAMP"/>
    <property type="match status" value="1"/>
</dbReference>
<dbReference type="Pfam" id="PF00672">
    <property type="entry name" value="HAMP"/>
    <property type="match status" value="1"/>
</dbReference>
<dbReference type="NCBIfam" id="TIGR00229">
    <property type="entry name" value="sensory_box"/>
    <property type="match status" value="1"/>
</dbReference>
<dbReference type="PATRIC" id="fig|1030009.3.peg.314"/>
<dbReference type="NCBIfam" id="NF033092">
    <property type="entry name" value="HK_WalK"/>
    <property type="match status" value="1"/>
</dbReference>
<keyword evidence="9" id="KW-0067">ATP-binding</keyword>
<dbReference type="InterPro" id="IPR035965">
    <property type="entry name" value="PAS-like_dom_sf"/>
</dbReference>
<dbReference type="FunFam" id="1.10.287.130:FF:000001">
    <property type="entry name" value="Two-component sensor histidine kinase"/>
    <property type="match status" value="1"/>
</dbReference>
<evidence type="ECO:0000256" key="3">
    <source>
        <dbReference type="ARBA" id="ARBA00012438"/>
    </source>
</evidence>
<dbReference type="GO" id="GO:0016036">
    <property type="term" value="P:cellular response to phosphate starvation"/>
    <property type="evidence" value="ECO:0007669"/>
    <property type="project" value="TreeGrafter"/>
</dbReference>
<dbReference type="SUPFAM" id="SSF47384">
    <property type="entry name" value="Homodimeric domain of signal transducing histidine kinase"/>
    <property type="match status" value="1"/>
</dbReference>
<dbReference type="GO" id="GO:0000155">
    <property type="term" value="F:phosphorelay sensor kinase activity"/>
    <property type="evidence" value="ECO:0007669"/>
    <property type="project" value="InterPro"/>
</dbReference>